<dbReference type="InterPro" id="IPR032625">
    <property type="entry name" value="M64_N"/>
</dbReference>
<comment type="caution">
    <text evidence="3">The sequence shown here is derived from an EMBL/GenBank/DDBJ whole genome shotgun (WGS) entry which is preliminary data.</text>
</comment>
<name>A0A078RZ23_BACUN</name>
<evidence type="ECO:0000256" key="1">
    <source>
        <dbReference type="SAM" id="SignalP"/>
    </source>
</evidence>
<evidence type="ECO:0000313" key="4">
    <source>
        <dbReference type="Proteomes" id="UP000028013"/>
    </source>
</evidence>
<proteinExistence type="predicted"/>
<evidence type="ECO:0000313" key="3">
    <source>
        <dbReference type="EMBL" id="KDS49099.1"/>
    </source>
</evidence>
<evidence type="ECO:0000259" key="2">
    <source>
        <dbReference type="Pfam" id="PF16217"/>
    </source>
</evidence>
<dbReference type="AlphaFoldDB" id="A0A078RZ23"/>
<dbReference type="Pfam" id="PF16217">
    <property type="entry name" value="M64_N"/>
    <property type="match status" value="1"/>
</dbReference>
<dbReference type="InterPro" id="IPR024079">
    <property type="entry name" value="MetalloPept_cat_dom_sf"/>
</dbReference>
<feature type="domain" description="Peptidase M64 N-terminal" evidence="2">
    <location>
        <begin position="22"/>
        <end position="139"/>
    </location>
</feature>
<dbReference type="InterPro" id="IPR038171">
    <property type="entry name" value="M64_N_sf"/>
</dbReference>
<feature type="signal peptide" evidence="1">
    <location>
        <begin position="1"/>
        <end position="19"/>
    </location>
</feature>
<dbReference type="InterPro" id="IPR019026">
    <property type="entry name" value="Peptidase_M64_IgA"/>
</dbReference>
<dbReference type="Pfam" id="PF09471">
    <property type="entry name" value="Peptidase_M64"/>
    <property type="match status" value="2"/>
</dbReference>
<gene>
    <name evidence="3" type="ORF">M094_2082</name>
</gene>
<dbReference type="RefSeq" id="WP_005827109.1">
    <property type="nucleotide sequence ID" value="NZ_JNHN01000178.1"/>
</dbReference>
<keyword evidence="1" id="KW-0732">Signal</keyword>
<dbReference type="Gene3D" id="3.40.390.10">
    <property type="entry name" value="Collagenase (Catalytic Domain)"/>
    <property type="match status" value="1"/>
</dbReference>
<organism evidence="3 4">
    <name type="scientific">Bacteroides uniformis str. 3978 T3 ii</name>
    <dbReference type="NCBI Taxonomy" id="1339349"/>
    <lineage>
        <taxon>Bacteria</taxon>
        <taxon>Pseudomonadati</taxon>
        <taxon>Bacteroidota</taxon>
        <taxon>Bacteroidia</taxon>
        <taxon>Bacteroidales</taxon>
        <taxon>Bacteroidaceae</taxon>
        <taxon>Bacteroides</taxon>
    </lineage>
</organism>
<reference evidence="3 4" key="1">
    <citation type="submission" date="2014-04" db="EMBL/GenBank/DDBJ databases">
        <authorList>
            <person name="Sears C."/>
            <person name="Carroll K."/>
            <person name="Sack B.R."/>
            <person name="Qadri F."/>
            <person name="Myers L.L."/>
            <person name="Chung G.-T."/>
            <person name="Escheverria P."/>
            <person name="Fraser C.M."/>
            <person name="Sadzewicz L."/>
            <person name="Shefchek K.A."/>
            <person name="Tallon L."/>
            <person name="Das S.P."/>
            <person name="Daugherty S."/>
            <person name="Mongodin E.F."/>
        </authorList>
    </citation>
    <scope>NUCLEOTIDE SEQUENCE [LARGE SCALE GENOMIC DNA]</scope>
    <source>
        <strain evidence="3 4">3978 T3 ii</strain>
    </source>
</reference>
<dbReference type="GO" id="GO:0008237">
    <property type="term" value="F:metallopeptidase activity"/>
    <property type="evidence" value="ECO:0007669"/>
    <property type="project" value="InterPro"/>
</dbReference>
<protein>
    <recommendedName>
        <fullName evidence="2">Peptidase M64 N-terminal domain-containing protein</fullName>
    </recommendedName>
</protein>
<feature type="chain" id="PRO_5001744629" description="Peptidase M64 N-terminal domain-containing protein" evidence="1">
    <location>
        <begin position="20"/>
        <end position="425"/>
    </location>
</feature>
<dbReference type="PATRIC" id="fig|1339349.3.peg.3210"/>
<dbReference type="Gene3D" id="2.60.40.3250">
    <property type="entry name" value="Peptidase M64, N-terminal domain"/>
    <property type="match status" value="1"/>
</dbReference>
<dbReference type="GeneID" id="99753096"/>
<dbReference type="EMBL" id="JNHN01000178">
    <property type="protein sequence ID" value="KDS49099.1"/>
    <property type="molecule type" value="Genomic_DNA"/>
</dbReference>
<dbReference type="Proteomes" id="UP000028013">
    <property type="component" value="Unassembled WGS sequence"/>
</dbReference>
<sequence length="425" mass="47729">MKKYSLFLLCLMAAISLHAQSFADYFADKTLRVDYIFTGNAAKQEICLDGLSCLPSWAGRKHHLSELPLQGNGQIIMRDAANGSVIYKTSFSSLFQEWLETDEAKAVTKGFENTFLLPYPLRPAEIEITLLDPRRNVRASMKHTVSPDDILIHQKGTAHITPHKYLLQSGNTAKCIDVAILAEGYTPEEMPVFYEDAAIACESLFAHEPFRSMKKHFNIVAVASPSEDSGVSVPRLGEWKRTAFSSHFSTFYSDRYLTTSRVKSIHDALAGIPYEHIIILANTEEYGGGGIYNSYTLTTAHHSMFRPVVVHEFGHSFGGLADEYFYDNDVMTDTYPLDVEPWEQNISTRIDFTSKWKDMLAQGTPVPTPSSESGTYPVGVYEGAGYSAKGIYRPADNCRMRTNEYPTFCPVCQRAICRVIEFYTE</sequence>
<accession>A0A078RZ23</accession>